<reference evidence="4 5" key="1">
    <citation type="submission" date="2020-01" db="EMBL/GenBank/DDBJ databases">
        <authorList>
            <person name="Peng S.Y."/>
            <person name="Li J."/>
            <person name="Wang M."/>
            <person name="Wang L."/>
            <person name="Wang C.Q."/>
            <person name="Wang J.R."/>
        </authorList>
    </citation>
    <scope>NUCLEOTIDE SEQUENCE [LARGE SCALE GENOMIC DNA]</scope>
    <source>
        <strain evidence="4 5">XCT-34</strain>
    </source>
</reference>
<evidence type="ECO:0000256" key="2">
    <source>
        <dbReference type="SAM" id="Phobius"/>
    </source>
</evidence>
<proteinExistence type="predicted"/>
<keyword evidence="2" id="KW-0472">Membrane</keyword>
<comment type="caution">
    <text evidence="4">The sequence shown here is derived from an EMBL/GenBank/DDBJ whole genome shotgun (WGS) entry which is preliminary data.</text>
</comment>
<keyword evidence="5" id="KW-1185">Reference proteome</keyword>
<feature type="domain" description="Phage tail tape measure protein" evidence="3">
    <location>
        <begin position="100"/>
        <end position="302"/>
    </location>
</feature>
<dbReference type="EMBL" id="JAABLP010000001">
    <property type="protein sequence ID" value="NBN62774.1"/>
    <property type="molecule type" value="Genomic_DNA"/>
</dbReference>
<evidence type="ECO:0000259" key="3">
    <source>
        <dbReference type="Pfam" id="PF10145"/>
    </source>
</evidence>
<dbReference type="InterPro" id="IPR010090">
    <property type="entry name" value="Phage_tape_meas"/>
</dbReference>
<accession>A0ABW9ZI20</accession>
<dbReference type="PANTHER" id="PTHR37813:SF1">
    <property type="entry name" value="FELS-2 PROPHAGE PROTEIN"/>
    <property type="match status" value="1"/>
</dbReference>
<dbReference type="PANTHER" id="PTHR37813">
    <property type="entry name" value="FELS-2 PROPHAGE PROTEIN"/>
    <property type="match status" value="1"/>
</dbReference>
<dbReference type="RefSeq" id="WP_161674005.1">
    <property type="nucleotide sequence ID" value="NZ_JAABLP010000001.1"/>
</dbReference>
<evidence type="ECO:0000313" key="5">
    <source>
        <dbReference type="Proteomes" id="UP000541347"/>
    </source>
</evidence>
<evidence type="ECO:0000313" key="4">
    <source>
        <dbReference type="EMBL" id="NBN62774.1"/>
    </source>
</evidence>
<dbReference type="NCBIfam" id="TIGR01760">
    <property type="entry name" value="tape_meas_TP901"/>
    <property type="match status" value="1"/>
</dbReference>
<dbReference type="Proteomes" id="UP000541347">
    <property type="component" value="Unassembled WGS sequence"/>
</dbReference>
<protein>
    <submittedName>
        <fullName evidence="4">Phage tail tape measure protein</fullName>
    </submittedName>
</protein>
<keyword evidence="2" id="KW-1133">Transmembrane helix</keyword>
<sequence>MAILSSTLRLSLVDGVTRRAGPLVGAMNRVDRAAHSLQRTAMIPVGSGMLGNIIALGGAYIGVQQSFSATVGSAMRFESAMADVTKVVSGTPEQLDNMRRQILQLSTAMPLTAEGFASIYAAAAQSGLALGELKTFAEMTAQVSTAWDMAAGETGQALAEIKSALKRDVEGVRQMADAINHLSNISAASAPRLLGYQQRVAAFAEIAGYSAEQAAAFGAAMIGAGNEPEVAATSFRNMTRALTAGSNATKTQRVALKKLGLDSVAVAKRMQKDAVGQTLDVIDRIGKLPEWQQISIASQLFGDEARALAPLFGNTAELRRLLGEVADKTKYAGSAMAEYEQRLNTLDNTWQLTKNKLWTIGEDIGASILPALKETLLGVNDILDTLGSRATIFDKIGTSFSGFMDGLGDAAPVRETVNAIGDLLLGAANGGDAATTLGRIYQSSKQWGEWFAGLGQSIGKTVQSLEKLIGLDAGGLGDLLGSVAGYGVTLAAASVGFGLLAGAITRLGSAILFLSGLKAAASSLKWLAGLAGLGGGAAAAGGTAATAATGAAAAGGGAGLLAGAKRFGGRLFGGLRMAKWLRGASGAGLALLGVQLAIENAPTQQETFAGNNWTGTAIQDAINARMMGFGGTTDNMPGKMKDDLGVGLKGGVQDVRITNPAPAPNVQVSVSVQHTSTMDPEAVGRRIGEAVASEVRGVYSDAGGGGW</sequence>
<name>A0ABW9ZI20_9HYPH</name>
<organism evidence="4 5">
    <name type="scientific">Pannonibacter tanglangensis</name>
    <dbReference type="NCBI Taxonomy" id="2750084"/>
    <lineage>
        <taxon>Bacteria</taxon>
        <taxon>Pseudomonadati</taxon>
        <taxon>Pseudomonadota</taxon>
        <taxon>Alphaproteobacteria</taxon>
        <taxon>Hyphomicrobiales</taxon>
        <taxon>Stappiaceae</taxon>
        <taxon>Pannonibacter</taxon>
    </lineage>
</organism>
<gene>
    <name evidence="4" type="ORF">GWI71_03685</name>
</gene>
<evidence type="ECO:0000256" key="1">
    <source>
        <dbReference type="ARBA" id="ARBA00022612"/>
    </source>
</evidence>
<keyword evidence="2" id="KW-0812">Transmembrane</keyword>
<feature type="transmembrane region" description="Helical" evidence="2">
    <location>
        <begin position="490"/>
        <end position="514"/>
    </location>
</feature>
<feature type="transmembrane region" description="Helical" evidence="2">
    <location>
        <begin position="526"/>
        <end position="545"/>
    </location>
</feature>
<dbReference type="Pfam" id="PF10145">
    <property type="entry name" value="PhageMin_Tail"/>
    <property type="match status" value="1"/>
</dbReference>
<keyword evidence="1" id="KW-1188">Viral release from host cell</keyword>